<name>A0A1M6SVJ8_9CLOT</name>
<evidence type="ECO:0000313" key="1">
    <source>
        <dbReference type="EMBL" id="SHK48744.1"/>
    </source>
</evidence>
<dbReference type="OrthoDB" id="1909151at2"/>
<dbReference type="Proteomes" id="UP000184310">
    <property type="component" value="Unassembled WGS sequence"/>
</dbReference>
<proteinExistence type="predicted"/>
<keyword evidence="2" id="KW-1185">Reference proteome</keyword>
<gene>
    <name evidence="1" type="ORF">SAMN02745163_03893</name>
</gene>
<protein>
    <submittedName>
        <fullName evidence="1">Uncharacterized protein</fullName>
    </submittedName>
</protein>
<sequence>MEHIEMLVGYDINNFEKRFEENYQRLSVYMYKFFKHTIGEKVAGIQVEQNLLLAWSYYFVTIADEKPENGDSLMQGLVAHFNQIMTEGEDIEIKGDKESHALMLDHTFTRIWFGTSVYTMLNFLYGEGKGEQAMKYLEKEYLVKNEEYRSMMLQQVEEVNN</sequence>
<accession>A0A1M6SVJ8</accession>
<dbReference type="RefSeq" id="WP_072992039.1">
    <property type="nucleotide sequence ID" value="NZ_FQZB01000018.1"/>
</dbReference>
<evidence type="ECO:0000313" key="2">
    <source>
        <dbReference type="Proteomes" id="UP000184310"/>
    </source>
</evidence>
<dbReference type="STRING" id="1121302.SAMN02745163_03893"/>
<organism evidence="1 2">
    <name type="scientific">Clostridium cavendishii DSM 21758</name>
    <dbReference type="NCBI Taxonomy" id="1121302"/>
    <lineage>
        <taxon>Bacteria</taxon>
        <taxon>Bacillati</taxon>
        <taxon>Bacillota</taxon>
        <taxon>Clostridia</taxon>
        <taxon>Eubacteriales</taxon>
        <taxon>Clostridiaceae</taxon>
        <taxon>Clostridium</taxon>
    </lineage>
</organism>
<dbReference type="AlphaFoldDB" id="A0A1M6SVJ8"/>
<reference evidence="1 2" key="1">
    <citation type="submission" date="2016-11" db="EMBL/GenBank/DDBJ databases">
        <authorList>
            <person name="Jaros S."/>
            <person name="Januszkiewicz K."/>
            <person name="Wedrychowicz H."/>
        </authorList>
    </citation>
    <scope>NUCLEOTIDE SEQUENCE [LARGE SCALE GENOMIC DNA]</scope>
    <source>
        <strain evidence="1 2">DSM 21758</strain>
    </source>
</reference>
<dbReference type="EMBL" id="FQZB01000018">
    <property type="protein sequence ID" value="SHK48744.1"/>
    <property type="molecule type" value="Genomic_DNA"/>
</dbReference>